<dbReference type="HOGENOM" id="CLU_571331_0_0_1"/>
<dbReference type="RefSeq" id="XP_014179912.1">
    <property type="nucleotide sequence ID" value="XM_014324437.1"/>
</dbReference>
<comment type="caution">
    <text evidence="1">The sequence shown here is derived from an EMBL/GenBank/DDBJ whole genome shotgun (WGS) entry which is preliminary data.</text>
</comment>
<protein>
    <submittedName>
        <fullName evidence="1">Uncharacterized protein</fullName>
    </submittedName>
</protein>
<dbReference type="KEGG" id="tasa:A1Q1_01398"/>
<dbReference type="VEuPathDB" id="FungiDB:A1Q1_01398"/>
<proteinExistence type="predicted"/>
<gene>
    <name evidence="1" type="ORF">A1Q1_01398</name>
</gene>
<dbReference type="EMBL" id="ALBS01000170">
    <property type="protein sequence ID" value="EJT49494.1"/>
    <property type="molecule type" value="Genomic_DNA"/>
</dbReference>
<evidence type="ECO:0000313" key="2">
    <source>
        <dbReference type="Proteomes" id="UP000002748"/>
    </source>
</evidence>
<name>J6EXZ4_TRIAS</name>
<dbReference type="GeneID" id="25984912"/>
<sequence length="478" mass="54101">MNPSDPANGATASNTTTQYDHHAMVANASNGDAAPTYPAPHVPLSAIPNWIDPPAPPSPRPTMTVENDYTKISRLTPADYERWAAIENAFMELPGIPGAEDQNVRRIEDLQWMFVRICIRAGACTHSTAWDQGMYSGRDFTWWEAQQMYHTARENNLITADVPLYWEAFEDSFPVYIVLYPNVDSYNARKNQDFAKFLASIPFVVVLVRKQDWDNGMVATIFLVALTPEHYTGFLQPSWALGSTAHACVFAAEPYHGRILTYPPLTSQFPAAILVRPSVPGSAGGNAAPVIPRYEYKHVPLLPDLALTLFTMSLTQSYYIRTLRKLHDQELRIEYRAAEKRSTAEYRYWKAIRPLRSTSTRYSSSYGYGHSAYAHQVMHHSHTGLPQLPQSISYGHSGQLPPMGGIGAHGYPVLPRDRHRLARAQEKYYRRCYEIENKRHRDLERIQNRREQLLGMLNGELHPEVELTTANGASQKQV</sequence>
<accession>J6EXZ4</accession>
<dbReference type="AlphaFoldDB" id="J6EXZ4"/>
<organism evidence="1 2">
    <name type="scientific">Trichosporon asahii var. asahii (strain ATCC 90039 / CBS 2479 / JCM 2466 / KCTC 7840 / NBRC 103889/ NCYC 2677 / UAMH 7654)</name>
    <name type="common">Yeast</name>
    <dbReference type="NCBI Taxonomy" id="1186058"/>
    <lineage>
        <taxon>Eukaryota</taxon>
        <taxon>Fungi</taxon>
        <taxon>Dikarya</taxon>
        <taxon>Basidiomycota</taxon>
        <taxon>Agaricomycotina</taxon>
        <taxon>Tremellomycetes</taxon>
        <taxon>Trichosporonales</taxon>
        <taxon>Trichosporonaceae</taxon>
        <taxon>Trichosporon</taxon>
    </lineage>
</organism>
<reference evidence="1 2" key="1">
    <citation type="journal article" date="2012" name="Eukaryot. Cell">
        <title>Draft genome sequence of CBS 2479, the standard type strain of Trichosporon asahii.</title>
        <authorList>
            <person name="Yang R.Y."/>
            <person name="Li H.T."/>
            <person name="Zhu H."/>
            <person name="Zhou G.P."/>
            <person name="Wang M."/>
            <person name="Wang L."/>
        </authorList>
    </citation>
    <scope>NUCLEOTIDE SEQUENCE [LARGE SCALE GENOMIC DNA]</scope>
    <source>
        <strain evidence="2">ATCC 90039 / CBS 2479 / JCM 2466 / KCTC 7840 / NCYC 2677 / UAMH 7654</strain>
    </source>
</reference>
<evidence type="ECO:0000313" key="1">
    <source>
        <dbReference type="EMBL" id="EJT49494.1"/>
    </source>
</evidence>
<dbReference type="Proteomes" id="UP000002748">
    <property type="component" value="Unassembled WGS sequence"/>
</dbReference>